<keyword evidence="1" id="KW-0175">Coiled coil</keyword>
<dbReference type="Pfam" id="PF04195">
    <property type="entry name" value="Transposase_28"/>
    <property type="match status" value="1"/>
</dbReference>
<feature type="compositionally biased region" description="Basic and acidic residues" evidence="2">
    <location>
        <begin position="407"/>
        <end position="423"/>
    </location>
</feature>
<evidence type="ECO:0000256" key="1">
    <source>
        <dbReference type="SAM" id="Coils"/>
    </source>
</evidence>
<dbReference type="Proteomes" id="UP000652761">
    <property type="component" value="Unassembled WGS sequence"/>
</dbReference>
<sequence>MAQKGKEIVKASGMPPVAMKTAKYRSFEGLRERFRIGEEYEIVLMREDESHLTLKPGCFVLSLDLLEAGLRLPMPEIAKELLRSWKVAPIQLTPNSWRTIFVFCAICRKKKIEATSEIFRSHFSLACSPQSGMGIVYVKHRTNQMRINFSPRLSNNKGWTGRLFSVGRRKGANIPEWDFPTRVVEPLKRADMAPFLIREAAAASQLLNTVSVNHAEGYLTEYKLVKCKLSRAWDDEEIAAGRNRKEMANYAEMIPVSLCSIRLDEGGSAKGPARQVKAAAKGGAAKKAVETDTTAGTTSLPQPKRKEKRKAAVMEPPARSRSPEGGVSDEPRVPKKRKLRKLMLRAAEDATAVEEGPEEDLEPLLVRRSRQRAGASEERAPAAPAVDRSEAVMKMSAELGLMMVSDESDRSGGRTKSPGHEDQVVLSGEGSAEQDGAPGGSVQPGAEERAATDSIPAPAVVRGTDEAVLPRGDIPQGRGDILPPMLPTSVITEGRIVGESVAEVIAEDSIVGESAAEVIAEDSIVGESAAVLGEESTQGPGDAEEGRSTALVAPATEDGGEAQPTTRQEATGAGQASGSMSVVAVASRLVRPEDPMTGDAAISSAAAAAGGESSEDDDRPLWEVLHRRLLVVPFVATLEATLRRVETSPRKLPPSPSASYLDRLARCQDLPAERTPEVQTEEYHPENQDDDVASDVDLEALVEGISTSLGVLKAIAARSRKQKYLYEAQSAYCLDLTARHKAREADLEEEVKNLKTALQTSEMNVAVARAEKDALTKVVSDAGVRAVAAYKAGPDYREELEQYGVHCYRIGLNAGKEFGERLSWVERAREAFEAAVRECRCRTNDARLDDVRFVQFRSGRMPSSDEGAGPSEQAP</sequence>
<feature type="compositionally biased region" description="Low complexity" evidence="2">
    <location>
        <begin position="277"/>
        <end position="286"/>
    </location>
</feature>
<name>A0A843XK06_COLES</name>
<dbReference type="EMBL" id="NMUH01009354">
    <property type="protein sequence ID" value="MQM19959.1"/>
    <property type="molecule type" value="Genomic_DNA"/>
</dbReference>
<dbReference type="InterPro" id="IPR007321">
    <property type="entry name" value="Transposase_28"/>
</dbReference>
<feature type="region of interest" description="Disordered" evidence="2">
    <location>
        <begin position="406"/>
        <end position="457"/>
    </location>
</feature>
<evidence type="ECO:0000259" key="3">
    <source>
        <dbReference type="Pfam" id="PF04195"/>
    </source>
</evidence>
<accession>A0A843XK06</accession>
<organism evidence="4 5">
    <name type="scientific">Colocasia esculenta</name>
    <name type="common">Wild taro</name>
    <name type="synonym">Arum esculentum</name>
    <dbReference type="NCBI Taxonomy" id="4460"/>
    <lineage>
        <taxon>Eukaryota</taxon>
        <taxon>Viridiplantae</taxon>
        <taxon>Streptophyta</taxon>
        <taxon>Embryophyta</taxon>
        <taxon>Tracheophyta</taxon>
        <taxon>Spermatophyta</taxon>
        <taxon>Magnoliopsida</taxon>
        <taxon>Liliopsida</taxon>
        <taxon>Araceae</taxon>
        <taxon>Aroideae</taxon>
        <taxon>Colocasieae</taxon>
        <taxon>Colocasia</taxon>
    </lineage>
</organism>
<feature type="region of interest" description="Disordered" evidence="2">
    <location>
        <begin position="267"/>
        <end position="335"/>
    </location>
</feature>
<keyword evidence="5" id="KW-1185">Reference proteome</keyword>
<feature type="domain" description="Transposase (putative) gypsy type" evidence="3">
    <location>
        <begin position="60"/>
        <end position="125"/>
    </location>
</feature>
<feature type="compositionally biased region" description="Acidic residues" evidence="2">
    <location>
        <begin position="351"/>
        <end position="362"/>
    </location>
</feature>
<reference evidence="4" key="1">
    <citation type="submission" date="2017-07" db="EMBL/GenBank/DDBJ databases">
        <title>Taro Niue Genome Assembly and Annotation.</title>
        <authorList>
            <person name="Atibalentja N."/>
            <person name="Keating K."/>
            <person name="Fields C.J."/>
        </authorList>
    </citation>
    <scope>NUCLEOTIDE SEQUENCE</scope>
    <source>
        <strain evidence="4">Niue_2</strain>
        <tissue evidence="4">Leaf</tissue>
    </source>
</reference>
<evidence type="ECO:0000313" key="5">
    <source>
        <dbReference type="Proteomes" id="UP000652761"/>
    </source>
</evidence>
<proteinExistence type="predicted"/>
<dbReference type="AlphaFoldDB" id="A0A843XK06"/>
<evidence type="ECO:0000313" key="4">
    <source>
        <dbReference type="EMBL" id="MQM19959.1"/>
    </source>
</evidence>
<feature type="compositionally biased region" description="Polar residues" evidence="2">
    <location>
        <begin position="291"/>
        <end position="301"/>
    </location>
</feature>
<gene>
    <name evidence="4" type="ORF">Taro_052971</name>
</gene>
<evidence type="ECO:0000256" key="2">
    <source>
        <dbReference type="SAM" id="MobiDB-lite"/>
    </source>
</evidence>
<feature type="coiled-coil region" evidence="1">
    <location>
        <begin position="737"/>
        <end position="771"/>
    </location>
</feature>
<protein>
    <recommendedName>
        <fullName evidence="3">Transposase (putative) gypsy type domain-containing protein</fullName>
    </recommendedName>
</protein>
<feature type="region of interest" description="Disordered" evidence="2">
    <location>
        <begin position="554"/>
        <end position="578"/>
    </location>
</feature>
<feature type="region of interest" description="Disordered" evidence="2">
    <location>
        <begin position="348"/>
        <end position="390"/>
    </location>
</feature>
<comment type="caution">
    <text evidence="4">The sequence shown here is derived from an EMBL/GenBank/DDBJ whole genome shotgun (WGS) entry which is preliminary data.</text>
</comment>